<evidence type="ECO:0000313" key="9">
    <source>
        <dbReference type="Proteomes" id="UP001152885"/>
    </source>
</evidence>
<dbReference type="PANTHER" id="PTHR45614:SF25">
    <property type="entry name" value="MYB PROTEIN"/>
    <property type="match status" value="1"/>
</dbReference>
<feature type="compositionally biased region" description="Low complexity" evidence="5">
    <location>
        <begin position="28"/>
        <end position="57"/>
    </location>
</feature>
<evidence type="ECO:0000259" key="6">
    <source>
        <dbReference type="PROSITE" id="PS50090"/>
    </source>
</evidence>
<feature type="region of interest" description="Disordered" evidence="5">
    <location>
        <begin position="365"/>
        <end position="399"/>
    </location>
</feature>
<evidence type="ECO:0000256" key="2">
    <source>
        <dbReference type="ARBA" id="ARBA00022737"/>
    </source>
</evidence>
<dbReference type="GO" id="GO:0033993">
    <property type="term" value="P:response to lipid"/>
    <property type="evidence" value="ECO:0007669"/>
    <property type="project" value="UniProtKB-ARBA"/>
</dbReference>
<accession>A0A9W4XBT6</accession>
<dbReference type="Pfam" id="PF00249">
    <property type="entry name" value="Myb_DNA-binding"/>
    <property type="match status" value="2"/>
</dbReference>
<dbReference type="GO" id="GO:0000978">
    <property type="term" value="F:RNA polymerase II cis-regulatory region sequence-specific DNA binding"/>
    <property type="evidence" value="ECO:0007669"/>
    <property type="project" value="TreeGrafter"/>
</dbReference>
<dbReference type="Gene3D" id="1.10.10.60">
    <property type="entry name" value="Homeodomain-like"/>
    <property type="match status" value="2"/>
</dbReference>
<evidence type="ECO:0000256" key="4">
    <source>
        <dbReference type="ARBA" id="ARBA00023242"/>
    </source>
</evidence>
<reference evidence="8" key="1">
    <citation type="submission" date="2022-12" db="EMBL/GenBank/DDBJ databases">
        <authorList>
            <person name="Brejova B."/>
        </authorList>
    </citation>
    <scope>NUCLEOTIDE SEQUENCE</scope>
</reference>
<feature type="compositionally biased region" description="Polar residues" evidence="5">
    <location>
        <begin position="1"/>
        <end position="11"/>
    </location>
</feature>
<feature type="compositionally biased region" description="Low complexity" evidence="5">
    <location>
        <begin position="368"/>
        <end position="385"/>
    </location>
</feature>
<dbReference type="PROSITE" id="PS51294">
    <property type="entry name" value="HTH_MYB"/>
    <property type="match status" value="2"/>
</dbReference>
<dbReference type="InterPro" id="IPR017930">
    <property type="entry name" value="Myb_dom"/>
</dbReference>
<dbReference type="GO" id="GO:2000037">
    <property type="term" value="P:regulation of stomatal complex patterning"/>
    <property type="evidence" value="ECO:0007669"/>
    <property type="project" value="UniProtKB-ARBA"/>
</dbReference>
<dbReference type="GO" id="GO:0005634">
    <property type="term" value="C:nucleus"/>
    <property type="evidence" value="ECO:0007669"/>
    <property type="project" value="UniProtKB-SubCell"/>
</dbReference>
<keyword evidence="9" id="KW-1185">Reference proteome</keyword>
<feature type="region of interest" description="Disordered" evidence="5">
    <location>
        <begin position="502"/>
        <end position="529"/>
    </location>
</feature>
<dbReference type="SUPFAM" id="SSF46689">
    <property type="entry name" value="Homeodomain-like"/>
    <property type="match status" value="1"/>
</dbReference>
<proteinExistence type="predicted"/>
<dbReference type="GO" id="GO:0050891">
    <property type="term" value="P:multicellular organismal-level water homeostasis"/>
    <property type="evidence" value="ECO:0007669"/>
    <property type="project" value="UniProtKB-ARBA"/>
</dbReference>
<keyword evidence="3" id="KW-0238">DNA-binding</keyword>
<evidence type="ECO:0000313" key="8">
    <source>
        <dbReference type="EMBL" id="CAI5756483.1"/>
    </source>
</evidence>
<feature type="compositionally biased region" description="Low complexity" evidence="5">
    <location>
        <begin position="263"/>
        <end position="296"/>
    </location>
</feature>
<dbReference type="GO" id="GO:1902584">
    <property type="term" value="P:positive regulation of response to water deprivation"/>
    <property type="evidence" value="ECO:0007669"/>
    <property type="project" value="UniProtKB-ARBA"/>
</dbReference>
<protein>
    <submittedName>
        <fullName evidence="8">Uncharacterized protein</fullName>
    </submittedName>
</protein>
<dbReference type="InterPro" id="IPR009057">
    <property type="entry name" value="Homeodomain-like_sf"/>
</dbReference>
<dbReference type="EMBL" id="CANTUO010000001">
    <property type="protein sequence ID" value="CAI5756483.1"/>
    <property type="molecule type" value="Genomic_DNA"/>
</dbReference>
<dbReference type="GO" id="GO:1902806">
    <property type="term" value="P:regulation of cell cycle G1/S phase transition"/>
    <property type="evidence" value="ECO:0007669"/>
    <property type="project" value="UniProtKB-ARBA"/>
</dbReference>
<feature type="region of interest" description="Disordered" evidence="5">
    <location>
        <begin position="1"/>
        <end position="142"/>
    </location>
</feature>
<feature type="compositionally biased region" description="Polar residues" evidence="5">
    <location>
        <begin position="573"/>
        <end position="582"/>
    </location>
</feature>
<dbReference type="GO" id="GO:0000981">
    <property type="term" value="F:DNA-binding transcription factor activity, RNA polymerase II-specific"/>
    <property type="evidence" value="ECO:0007669"/>
    <property type="project" value="TreeGrafter"/>
</dbReference>
<evidence type="ECO:0000256" key="5">
    <source>
        <dbReference type="SAM" id="MobiDB-lite"/>
    </source>
</evidence>
<dbReference type="OrthoDB" id="2143914at2759"/>
<comment type="caution">
    <text evidence="8">The sequence shown here is derived from an EMBL/GenBank/DDBJ whole genome shotgun (WGS) entry which is preliminary data.</text>
</comment>
<feature type="region of interest" description="Disordered" evidence="5">
    <location>
        <begin position="259"/>
        <end position="344"/>
    </location>
</feature>
<feature type="domain" description="HTH myb-type" evidence="7">
    <location>
        <begin position="132"/>
        <end position="187"/>
    </location>
</feature>
<dbReference type="GO" id="GO:0000278">
    <property type="term" value="P:mitotic cell cycle"/>
    <property type="evidence" value="ECO:0007669"/>
    <property type="project" value="TreeGrafter"/>
</dbReference>
<dbReference type="PROSITE" id="PS50090">
    <property type="entry name" value="MYB_LIKE"/>
    <property type="match status" value="2"/>
</dbReference>
<feature type="compositionally biased region" description="Low complexity" evidence="5">
    <location>
        <begin position="542"/>
        <end position="567"/>
    </location>
</feature>
<dbReference type="Proteomes" id="UP001152885">
    <property type="component" value="Unassembled WGS sequence"/>
</dbReference>
<dbReference type="InterPro" id="IPR001005">
    <property type="entry name" value="SANT/Myb"/>
</dbReference>
<feature type="compositionally biased region" description="Low complexity" evidence="5">
    <location>
        <begin position="103"/>
        <end position="132"/>
    </location>
</feature>
<feature type="domain" description="Myb-like" evidence="6">
    <location>
        <begin position="184"/>
        <end position="231"/>
    </location>
</feature>
<dbReference type="GO" id="GO:0032875">
    <property type="term" value="P:regulation of DNA endoreduplication"/>
    <property type="evidence" value="ECO:0007669"/>
    <property type="project" value="UniProtKB-ARBA"/>
</dbReference>
<sequence>MFNKSDQYYNNSSTTTATATPSHHHSPYHSNQLQSHSNNLQSQPPPQYLQHLHNPQQPKINLDSYHSMRPPPSHQQIYPHHLQYTSQPQPSMNMTMTNIQPPNTNDNNNNNIRSNDLNESNNNSNSTSNIKHNSNRRGPWSPLEDKKLLDLISIYGPTNWVRISNSLETRTPKQCRERYHQNLKPSLNRSPITPEEGELIEKLVLKYGKKWAEISRHLNGRSDNAIKNWWNGGANRRRRASLATSNSSVKRKSIDYDDINHEPTTMSTSNSITSIPSKEHAQVPQPQVSQIPSQFPHNNLPQISFNTSMFGQQNEKSSNANLPNISNLTSGQQSTGSPSVSNHLHPQQQNIIKNFSLQQQRSASFDYNSNSNTNSTNPATTTLPPISQSNKRRLIGDDPFSRRHSSATYSMLMHAHSNNNSHSNLLNTYSNSTTNHSGGTSGNVSPHFGSPLLMSSLATRHNSITVFELGLANSQKDTYHNHHVSFTDSRRSSSIAPDLNFFPNPLKENSSISTKNSRNLSQNSSFNSPLLTPSTRFSISSINSTVPNGNNNSSSVVTSPSHSQSSNYYKQEYANNSSTSINEIKKSNDNNNERKNSTDSKSKMSVSSLVD</sequence>
<gene>
    <name evidence="8" type="ORF">CANVERA_P1000</name>
</gene>
<feature type="compositionally biased region" description="Basic and acidic residues" evidence="5">
    <location>
        <begin position="583"/>
        <end position="602"/>
    </location>
</feature>
<dbReference type="InterPro" id="IPR050560">
    <property type="entry name" value="MYB_TF"/>
</dbReference>
<dbReference type="FunFam" id="1.10.10.60:FF:000355">
    <property type="entry name" value="Transcription factor MYB124"/>
    <property type="match status" value="1"/>
</dbReference>
<feature type="region of interest" description="Disordered" evidence="5">
    <location>
        <begin position="542"/>
        <end position="611"/>
    </location>
</feature>
<dbReference type="SMART" id="SM00717">
    <property type="entry name" value="SANT"/>
    <property type="match status" value="2"/>
</dbReference>
<dbReference type="CDD" id="cd00167">
    <property type="entry name" value="SANT"/>
    <property type="match status" value="2"/>
</dbReference>
<feature type="compositionally biased region" description="Polar residues" evidence="5">
    <location>
        <begin position="297"/>
        <end position="344"/>
    </location>
</feature>
<feature type="compositionally biased region" description="Polar residues" evidence="5">
    <location>
        <begin position="83"/>
        <end position="102"/>
    </location>
</feature>
<comment type="subcellular location">
    <subcellularLocation>
        <location evidence="1">Nucleus</location>
    </subcellularLocation>
</comment>
<dbReference type="PANTHER" id="PTHR45614">
    <property type="entry name" value="MYB PROTEIN-RELATED"/>
    <property type="match status" value="1"/>
</dbReference>
<feature type="domain" description="Myb-like" evidence="6">
    <location>
        <begin position="132"/>
        <end position="183"/>
    </location>
</feature>
<evidence type="ECO:0000259" key="7">
    <source>
        <dbReference type="PROSITE" id="PS51294"/>
    </source>
</evidence>
<organism evidence="8 9">
    <name type="scientific">Candida verbasci</name>
    <dbReference type="NCBI Taxonomy" id="1227364"/>
    <lineage>
        <taxon>Eukaryota</taxon>
        <taxon>Fungi</taxon>
        <taxon>Dikarya</taxon>
        <taxon>Ascomycota</taxon>
        <taxon>Saccharomycotina</taxon>
        <taxon>Pichiomycetes</taxon>
        <taxon>Debaryomycetaceae</taxon>
        <taxon>Candida/Lodderomyces clade</taxon>
        <taxon>Candida</taxon>
    </lineage>
</organism>
<evidence type="ECO:0000256" key="3">
    <source>
        <dbReference type="ARBA" id="ARBA00023125"/>
    </source>
</evidence>
<feature type="domain" description="HTH myb-type" evidence="7">
    <location>
        <begin position="188"/>
        <end position="238"/>
    </location>
</feature>
<keyword evidence="2" id="KW-0677">Repeat</keyword>
<dbReference type="AlphaFoldDB" id="A0A9W4XBT6"/>
<feature type="compositionally biased region" description="Low complexity" evidence="5">
    <location>
        <begin position="12"/>
        <end position="21"/>
    </location>
</feature>
<keyword evidence="4" id="KW-0539">Nucleus</keyword>
<feature type="compositionally biased region" description="Polar residues" evidence="5">
    <location>
        <begin position="507"/>
        <end position="529"/>
    </location>
</feature>
<evidence type="ECO:0000256" key="1">
    <source>
        <dbReference type="ARBA" id="ARBA00004123"/>
    </source>
</evidence>
<dbReference type="GO" id="GO:1901002">
    <property type="term" value="P:positive regulation of response to salt stress"/>
    <property type="evidence" value="ECO:0007669"/>
    <property type="project" value="UniProtKB-ARBA"/>
</dbReference>
<name>A0A9W4XBT6_9ASCO</name>
<dbReference type="GO" id="GO:0045944">
    <property type="term" value="P:positive regulation of transcription by RNA polymerase II"/>
    <property type="evidence" value="ECO:0007669"/>
    <property type="project" value="TreeGrafter"/>
</dbReference>